<keyword evidence="1" id="KW-0732">Signal</keyword>
<dbReference type="PROSITE" id="PS51257">
    <property type="entry name" value="PROKAR_LIPOPROTEIN"/>
    <property type="match status" value="1"/>
</dbReference>
<feature type="signal peptide" evidence="1">
    <location>
        <begin position="1"/>
        <end position="30"/>
    </location>
</feature>
<sequence>MNLFRHRHFGLPALSVLSLLPLLIVTGCSSTDGAPTAAVPSPDAKVTKMCRKLHDLLPQKVEGHGRNDPEPHSELTAAWGSPAIILRCGVAWPSAMADKDTLPATVNGVGWGVEKLDDGAQRMYTALRQAYVEVTIPKELVARDGAAPLVDLAGPIKKAIPKGIAD</sequence>
<comment type="caution">
    <text evidence="2">The sequence shown here is derived from an EMBL/GenBank/DDBJ whole genome shotgun (WGS) entry which is preliminary data.</text>
</comment>
<evidence type="ECO:0000256" key="1">
    <source>
        <dbReference type="SAM" id="SignalP"/>
    </source>
</evidence>
<dbReference type="InterPro" id="IPR021903">
    <property type="entry name" value="DUF3515"/>
</dbReference>
<name>A0ABT3TUU8_9ACTN</name>
<feature type="chain" id="PRO_5045957365" evidence="1">
    <location>
        <begin position="31"/>
        <end position="166"/>
    </location>
</feature>
<proteinExistence type="predicted"/>
<gene>
    <name evidence="2" type="ORF">OFY01_13785</name>
</gene>
<reference evidence="2" key="1">
    <citation type="submission" date="2022-10" db="EMBL/GenBank/DDBJ databases">
        <title>Streptomyces beihaiensis sp. nov., a chitin degrading actinobacterium, isolated from shrimp pond soil.</title>
        <authorList>
            <person name="Xie J."/>
            <person name="Shen N."/>
        </authorList>
    </citation>
    <scope>NUCLEOTIDE SEQUENCE</scope>
    <source>
        <strain evidence="2">GXMU-J5</strain>
    </source>
</reference>
<dbReference type="RefSeq" id="WP_266599696.1">
    <property type="nucleotide sequence ID" value="NZ_JAPHNL010000125.1"/>
</dbReference>
<dbReference type="Proteomes" id="UP001163064">
    <property type="component" value="Unassembled WGS sequence"/>
</dbReference>
<evidence type="ECO:0000313" key="3">
    <source>
        <dbReference type="Proteomes" id="UP001163064"/>
    </source>
</evidence>
<evidence type="ECO:0000313" key="2">
    <source>
        <dbReference type="EMBL" id="MCX3060814.1"/>
    </source>
</evidence>
<dbReference type="Pfam" id="PF12028">
    <property type="entry name" value="DUF3515"/>
    <property type="match status" value="1"/>
</dbReference>
<dbReference type="EMBL" id="JAPHNL010000125">
    <property type="protein sequence ID" value="MCX3060814.1"/>
    <property type="molecule type" value="Genomic_DNA"/>
</dbReference>
<keyword evidence="3" id="KW-1185">Reference proteome</keyword>
<accession>A0ABT3TUU8</accession>
<organism evidence="2 3">
    <name type="scientific">Streptomyces beihaiensis</name>
    <dbReference type="NCBI Taxonomy" id="2984495"/>
    <lineage>
        <taxon>Bacteria</taxon>
        <taxon>Bacillati</taxon>
        <taxon>Actinomycetota</taxon>
        <taxon>Actinomycetes</taxon>
        <taxon>Kitasatosporales</taxon>
        <taxon>Streptomycetaceae</taxon>
        <taxon>Streptomyces</taxon>
    </lineage>
</organism>
<protein>
    <submittedName>
        <fullName evidence="2">DUF3515 domain-containing protein</fullName>
    </submittedName>
</protein>